<dbReference type="GO" id="GO:0046983">
    <property type="term" value="F:protein dimerization activity"/>
    <property type="evidence" value="ECO:0007669"/>
    <property type="project" value="InterPro"/>
</dbReference>
<evidence type="ECO:0000256" key="6">
    <source>
        <dbReference type="ARBA" id="ARBA00022777"/>
    </source>
</evidence>
<keyword evidence="8" id="KW-0902">Two-component regulatory system</keyword>
<dbReference type="PANTHER" id="PTHR24421:SF10">
    <property type="entry name" value="NITRATE_NITRITE SENSOR PROTEIN NARQ"/>
    <property type="match status" value="1"/>
</dbReference>
<feature type="domain" description="Signal transduction histidine kinase subgroup 3 dimerisation and phosphoacceptor" evidence="11">
    <location>
        <begin position="183"/>
        <end position="248"/>
    </location>
</feature>
<reference evidence="12 13" key="1">
    <citation type="submission" date="2017-12" db="EMBL/GenBank/DDBJ databases">
        <title>The whole genome sequence of the Acidipropionibacterium virtanenii sp. nov. type strain JS278.</title>
        <authorList>
            <person name="Laine P."/>
            <person name="Deptula P."/>
            <person name="Varmanen P."/>
            <person name="Auvinen P."/>
        </authorList>
    </citation>
    <scope>NUCLEOTIDE SEQUENCE [LARGE SCALE GENOMIC DNA]</scope>
    <source>
        <strain evidence="12 13">JS278</strain>
    </source>
</reference>
<keyword evidence="4 12" id="KW-0808">Transferase</keyword>
<keyword evidence="9" id="KW-0472">Membrane</keyword>
<comment type="catalytic activity">
    <reaction evidence="1">
        <text>ATP + protein L-histidine = ADP + protein N-phospho-L-histidine.</text>
        <dbReference type="EC" id="2.7.13.3"/>
    </reaction>
</comment>
<dbReference type="EMBL" id="CP025198">
    <property type="protein sequence ID" value="AXE40231.1"/>
    <property type="molecule type" value="Genomic_DNA"/>
</dbReference>
<dbReference type="Pfam" id="PF07730">
    <property type="entry name" value="HisKA_3"/>
    <property type="match status" value="1"/>
</dbReference>
<name>A0A344UY83_9ACTN</name>
<dbReference type="Pfam" id="PF02518">
    <property type="entry name" value="HATPase_c"/>
    <property type="match status" value="1"/>
</dbReference>
<evidence type="ECO:0000256" key="2">
    <source>
        <dbReference type="ARBA" id="ARBA00012438"/>
    </source>
</evidence>
<evidence type="ECO:0000256" key="7">
    <source>
        <dbReference type="ARBA" id="ARBA00022840"/>
    </source>
</evidence>
<feature type="transmembrane region" description="Helical" evidence="9">
    <location>
        <begin position="45"/>
        <end position="65"/>
    </location>
</feature>
<keyword evidence="3" id="KW-0597">Phosphoprotein</keyword>
<gene>
    <name evidence="12" type="primary">nreB</name>
    <name evidence="12" type="ORF">JS278_03097</name>
</gene>
<evidence type="ECO:0000256" key="4">
    <source>
        <dbReference type="ARBA" id="ARBA00022679"/>
    </source>
</evidence>
<evidence type="ECO:0000259" key="11">
    <source>
        <dbReference type="Pfam" id="PF07730"/>
    </source>
</evidence>
<evidence type="ECO:0000256" key="8">
    <source>
        <dbReference type="ARBA" id="ARBA00023012"/>
    </source>
</evidence>
<organism evidence="12 13">
    <name type="scientific">Acidipropionibacterium virtanenii</name>
    <dbReference type="NCBI Taxonomy" id="2057246"/>
    <lineage>
        <taxon>Bacteria</taxon>
        <taxon>Bacillati</taxon>
        <taxon>Actinomycetota</taxon>
        <taxon>Actinomycetes</taxon>
        <taxon>Propionibacteriales</taxon>
        <taxon>Propionibacteriaceae</taxon>
        <taxon>Acidipropionibacterium</taxon>
    </lineage>
</organism>
<dbReference type="AlphaFoldDB" id="A0A344UY83"/>
<keyword evidence="9" id="KW-1133">Transmembrane helix</keyword>
<dbReference type="GO" id="GO:0016020">
    <property type="term" value="C:membrane"/>
    <property type="evidence" value="ECO:0007669"/>
    <property type="project" value="InterPro"/>
</dbReference>
<dbReference type="GO" id="GO:0000155">
    <property type="term" value="F:phosphorelay sensor kinase activity"/>
    <property type="evidence" value="ECO:0007669"/>
    <property type="project" value="InterPro"/>
</dbReference>
<keyword evidence="13" id="KW-1185">Reference proteome</keyword>
<keyword evidence="5" id="KW-0547">Nucleotide-binding</keyword>
<dbReference type="InterPro" id="IPR003594">
    <property type="entry name" value="HATPase_dom"/>
</dbReference>
<dbReference type="CDD" id="cd16917">
    <property type="entry name" value="HATPase_UhpB-NarQ-NarX-like"/>
    <property type="match status" value="1"/>
</dbReference>
<accession>A0A344UY83</accession>
<dbReference type="Gene3D" id="3.30.565.10">
    <property type="entry name" value="Histidine kinase-like ATPase, C-terminal domain"/>
    <property type="match status" value="1"/>
</dbReference>
<feature type="transmembrane region" description="Helical" evidence="9">
    <location>
        <begin position="104"/>
        <end position="124"/>
    </location>
</feature>
<evidence type="ECO:0000313" key="12">
    <source>
        <dbReference type="EMBL" id="AXE40231.1"/>
    </source>
</evidence>
<dbReference type="EC" id="2.7.13.3" evidence="2"/>
<dbReference type="InterPro" id="IPR011712">
    <property type="entry name" value="Sig_transdc_His_kin_sub3_dim/P"/>
</dbReference>
<proteinExistence type="predicted"/>
<evidence type="ECO:0000256" key="9">
    <source>
        <dbReference type="SAM" id="Phobius"/>
    </source>
</evidence>
<protein>
    <recommendedName>
        <fullName evidence="2">histidine kinase</fullName>
        <ecNumber evidence="2">2.7.13.3</ecNumber>
    </recommendedName>
</protein>
<evidence type="ECO:0000256" key="3">
    <source>
        <dbReference type="ARBA" id="ARBA00022553"/>
    </source>
</evidence>
<feature type="transmembrane region" description="Helical" evidence="9">
    <location>
        <begin position="130"/>
        <end position="151"/>
    </location>
</feature>
<feature type="transmembrane region" description="Helical" evidence="9">
    <location>
        <begin position="14"/>
        <end position="33"/>
    </location>
</feature>
<keyword evidence="9" id="KW-0812">Transmembrane</keyword>
<keyword evidence="7" id="KW-0067">ATP-binding</keyword>
<dbReference type="SUPFAM" id="SSF55874">
    <property type="entry name" value="ATPase domain of HSP90 chaperone/DNA topoisomerase II/histidine kinase"/>
    <property type="match status" value="1"/>
</dbReference>
<evidence type="ECO:0000256" key="5">
    <source>
        <dbReference type="ARBA" id="ARBA00022741"/>
    </source>
</evidence>
<dbReference type="KEGG" id="acij:JS278_03097"/>
<keyword evidence="6 12" id="KW-0418">Kinase</keyword>
<feature type="transmembrane region" description="Helical" evidence="9">
    <location>
        <begin position="71"/>
        <end position="97"/>
    </location>
</feature>
<dbReference type="Proteomes" id="UP000251995">
    <property type="component" value="Chromosome"/>
</dbReference>
<dbReference type="InterPro" id="IPR036890">
    <property type="entry name" value="HATPase_C_sf"/>
</dbReference>
<dbReference type="PANTHER" id="PTHR24421">
    <property type="entry name" value="NITRATE/NITRITE SENSOR PROTEIN NARX-RELATED"/>
    <property type="match status" value="1"/>
</dbReference>
<dbReference type="Gene3D" id="1.20.5.1930">
    <property type="match status" value="1"/>
</dbReference>
<evidence type="ECO:0000256" key="1">
    <source>
        <dbReference type="ARBA" id="ARBA00000085"/>
    </source>
</evidence>
<sequence length="394" mass="42963">MRQSPVARSRARDAASNVVMTVLALIFGVVVAGSLSSGLARYPRFLNIIDAGLAVIGFVLMWWRRRYPLCFAFYVLVVSTFTTFISGLVMVAVFTVAEYRRAPWAIALSVLFSMAAWPNLMLYGNPASSTGPWILVTLVLTLSFTGWGMYLRTRRQLLATLVDRLDRADEERIAAVDRARAAERRRIARDMHDVLSHRFAVLGIHAGALEMRPDARPEEIASSARVIRETVHDGLDELRTAIRALREEPEDPARAPAARLSDVPELVDRVRHTGGDIGFSADGVDLGRAGSQCGIAAYRIVQEGLTNAGKHAPGAPVRVVLAMAGDSHLSIVVENEWTPPQEGRPSGAGVGLLGLSERVAALHGTLEYGSTQRGGFRISAELPLTWEATDEERS</sequence>
<evidence type="ECO:0000313" key="13">
    <source>
        <dbReference type="Proteomes" id="UP000251995"/>
    </source>
</evidence>
<dbReference type="GO" id="GO:0005524">
    <property type="term" value="F:ATP binding"/>
    <property type="evidence" value="ECO:0007669"/>
    <property type="project" value="UniProtKB-KW"/>
</dbReference>
<feature type="domain" description="Histidine kinase/HSP90-like ATPase" evidence="10">
    <location>
        <begin position="297"/>
        <end position="384"/>
    </location>
</feature>
<evidence type="ECO:0000259" key="10">
    <source>
        <dbReference type="Pfam" id="PF02518"/>
    </source>
</evidence>
<dbReference type="InterPro" id="IPR050482">
    <property type="entry name" value="Sensor_HK_TwoCompSys"/>
</dbReference>